<evidence type="ECO:0000313" key="3">
    <source>
        <dbReference type="Proteomes" id="UP000035100"/>
    </source>
</evidence>
<dbReference type="InterPro" id="IPR005025">
    <property type="entry name" value="FMN_Rdtase-like_dom"/>
</dbReference>
<dbReference type="Pfam" id="PF03358">
    <property type="entry name" value="FMN_red"/>
    <property type="match status" value="1"/>
</dbReference>
<gene>
    <name evidence="2" type="ORF">Wenmar_02395</name>
</gene>
<evidence type="ECO:0000259" key="1">
    <source>
        <dbReference type="Pfam" id="PF03358"/>
    </source>
</evidence>
<organism evidence="2 3">
    <name type="scientific">Wenxinia marina DSM 24838</name>
    <dbReference type="NCBI Taxonomy" id="1123501"/>
    <lineage>
        <taxon>Bacteria</taxon>
        <taxon>Pseudomonadati</taxon>
        <taxon>Pseudomonadota</taxon>
        <taxon>Alphaproteobacteria</taxon>
        <taxon>Rhodobacterales</taxon>
        <taxon>Roseobacteraceae</taxon>
        <taxon>Wenxinia</taxon>
    </lineage>
</organism>
<dbReference type="GO" id="GO:0010181">
    <property type="term" value="F:FMN binding"/>
    <property type="evidence" value="ECO:0007669"/>
    <property type="project" value="TreeGrafter"/>
</dbReference>
<dbReference type="SUPFAM" id="SSF52218">
    <property type="entry name" value="Flavoproteins"/>
    <property type="match status" value="1"/>
</dbReference>
<dbReference type="InterPro" id="IPR029039">
    <property type="entry name" value="Flavoprotein-like_sf"/>
</dbReference>
<dbReference type="EMBL" id="AONG01000011">
    <property type="protein sequence ID" value="KIQ68998.1"/>
    <property type="molecule type" value="Genomic_DNA"/>
</dbReference>
<dbReference type="Proteomes" id="UP000035100">
    <property type="component" value="Unassembled WGS sequence"/>
</dbReference>
<dbReference type="Gene3D" id="3.40.50.360">
    <property type="match status" value="1"/>
</dbReference>
<accession>A0A0D0QDB9</accession>
<dbReference type="AlphaFoldDB" id="A0A0D0QDB9"/>
<dbReference type="GO" id="GO:0005829">
    <property type="term" value="C:cytosol"/>
    <property type="evidence" value="ECO:0007669"/>
    <property type="project" value="TreeGrafter"/>
</dbReference>
<name>A0A0D0QDB9_9RHOB</name>
<reference evidence="2 3" key="1">
    <citation type="submission" date="2013-01" db="EMBL/GenBank/DDBJ databases">
        <authorList>
            <person name="Fiebig A."/>
            <person name="Goeker M."/>
            <person name="Klenk H.-P.P."/>
        </authorList>
    </citation>
    <scope>NUCLEOTIDE SEQUENCE [LARGE SCALE GENOMIC DNA]</scope>
    <source>
        <strain evidence="2 3">DSM 24838</strain>
    </source>
</reference>
<dbReference type="OrthoDB" id="9812295at2"/>
<dbReference type="InterPro" id="IPR050712">
    <property type="entry name" value="NAD(P)H-dep_reductase"/>
</dbReference>
<protein>
    <submittedName>
        <fullName evidence="2">Putative flavoprotein</fullName>
    </submittedName>
</protein>
<dbReference type="eggNOG" id="COG0431">
    <property type="taxonomic scope" value="Bacteria"/>
</dbReference>
<proteinExistence type="predicted"/>
<dbReference type="RefSeq" id="WP_018303419.1">
    <property type="nucleotide sequence ID" value="NZ_KB902297.1"/>
</dbReference>
<sequence length="190" mass="20673">MTEERRAHIAVIVCSTRPGRVGDKVGTWFHALTAEQDGVDAALHDIADFALPLYDESRHSRFGDYEHAHTRRWAQAVAAADGFAFVAPEYNHGPSPALINALTYLGPEWAMKPAGFVSYGGRSGGLRAVQLTKPILNALRMYPTKAGVSIPSVKDFVVEDRFAATGEHEKEALGLLNELVSLSVGMKSLR</sequence>
<dbReference type="STRING" id="1123501.Wenmar_02395"/>
<keyword evidence="3" id="KW-1185">Reference proteome</keyword>
<feature type="domain" description="NADPH-dependent FMN reductase-like" evidence="1">
    <location>
        <begin position="8"/>
        <end position="151"/>
    </location>
</feature>
<evidence type="ECO:0000313" key="2">
    <source>
        <dbReference type="EMBL" id="KIQ68998.1"/>
    </source>
</evidence>
<dbReference type="PANTHER" id="PTHR30543:SF21">
    <property type="entry name" value="NAD(P)H-DEPENDENT FMN REDUCTASE LOT6"/>
    <property type="match status" value="1"/>
</dbReference>
<dbReference type="GO" id="GO:0016491">
    <property type="term" value="F:oxidoreductase activity"/>
    <property type="evidence" value="ECO:0007669"/>
    <property type="project" value="InterPro"/>
</dbReference>
<comment type="caution">
    <text evidence="2">The sequence shown here is derived from an EMBL/GenBank/DDBJ whole genome shotgun (WGS) entry which is preliminary data.</text>
</comment>
<dbReference type="PANTHER" id="PTHR30543">
    <property type="entry name" value="CHROMATE REDUCTASE"/>
    <property type="match status" value="1"/>
</dbReference>